<dbReference type="GO" id="GO:0032153">
    <property type="term" value="C:cell division site"/>
    <property type="evidence" value="ECO:0007669"/>
    <property type="project" value="TreeGrafter"/>
</dbReference>
<evidence type="ECO:0000256" key="3">
    <source>
        <dbReference type="ARBA" id="ARBA00022490"/>
    </source>
</evidence>
<proteinExistence type="predicted"/>
<comment type="function">
    <text evidence="7">Activator of cell division through the inhibition of FtsZ GTPase activity, therefore promoting FtsZ assembly into bundles of protofilaments necessary for the formation of the division Z ring. It is recruited early at mid-cell but it is not essential for cell division.</text>
</comment>
<evidence type="ECO:0000256" key="5">
    <source>
        <dbReference type="ARBA" id="ARBA00023210"/>
    </source>
</evidence>
<dbReference type="KEGG" id="aaut:ACETAC_03140"/>
<organism evidence="11 12">
    <name type="scientific">Aceticella autotrophica</name>
    <dbReference type="NCBI Taxonomy" id="2755338"/>
    <lineage>
        <taxon>Bacteria</taxon>
        <taxon>Bacillati</taxon>
        <taxon>Bacillota</taxon>
        <taxon>Clostridia</taxon>
        <taxon>Thermoanaerobacterales</taxon>
        <taxon>Thermoanaerobacteraceae</taxon>
        <taxon>Aceticella</taxon>
    </lineage>
</organism>
<keyword evidence="5" id="KW-0717">Septation</keyword>
<keyword evidence="3" id="KW-0963">Cytoplasm</keyword>
<dbReference type="InterPro" id="IPR053712">
    <property type="entry name" value="Bac_CellDiv_Activator"/>
</dbReference>
<evidence type="ECO:0000256" key="9">
    <source>
        <dbReference type="ARBA" id="ARBA00033158"/>
    </source>
</evidence>
<gene>
    <name evidence="11" type="primary">zapA</name>
    <name evidence="11" type="ORF">ACETAC_03140</name>
</gene>
<comment type="subunit">
    <text evidence="8">Homodimer. Interacts with FtsZ.</text>
</comment>
<dbReference type="GO" id="GO:0005829">
    <property type="term" value="C:cytosol"/>
    <property type="evidence" value="ECO:0007669"/>
    <property type="project" value="TreeGrafter"/>
</dbReference>
<evidence type="ECO:0000256" key="1">
    <source>
        <dbReference type="ARBA" id="ARBA00004496"/>
    </source>
</evidence>
<evidence type="ECO:0000313" key="11">
    <source>
        <dbReference type="EMBL" id="QSZ27895.1"/>
    </source>
</evidence>
<dbReference type="GO" id="GO:0000917">
    <property type="term" value="P:division septum assembly"/>
    <property type="evidence" value="ECO:0007669"/>
    <property type="project" value="UniProtKB-KW"/>
</dbReference>
<dbReference type="Gene3D" id="6.10.250.790">
    <property type="match status" value="1"/>
</dbReference>
<evidence type="ECO:0000256" key="2">
    <source>
        <dbReference type="ARBA" id="ARBA00015195"/>
    </source>
</evidence>
<accession>A0A975GB27</accession>
<evidence type="ECO:0000256" key="6">
    <source>
        <dbReference type="ARBA" id="ARBA00023306"/>
    </source>
</evidence>
<sequence length="125" mass="14569">MGINKVTVNINGNDYILKSDYPEDYILKLTEYVNTIIKEISNNYRGISLHTQLVLTALNVADELFISREENNALKKQILILNSELDKKSKMIEDLNEKLEKAKDELERSKNELLEYIKTFDNEDE</sequence>
<keyword evidence="12" id="KW-1185">Reference proteome</keyword>
<evidence type="ECO:0000256" key="7">
    <source>
        <dbReference type="ARBA" id="ARBA00024910"/>
    </source>
</evidence>
<keyword evidence="4 11" id="KW-0132">Cell division</keyword>
<dbReference type="AlphaFoldDB" id="A0A975GB27"/>
<dbReference type="GO" id="GO:0000921">
    <property type="term" value="P:septin ring assembly"/>
    <property type="evidence" value="ECO:0007669"/>
    <property type="project" value="TreeGrafter"/>
</dbReference>
<evidence type="ECO:0000256" key="10">
    <source>
        <dbReference type="SAM" id="Coils"/>
    </source>
</evidence>
<reference evidence="11" key="1">
    <citation type="submission" date="2020-08" db="EMBL/GenBank/DDBJ databases">
        <title>Genomic insights into the carbon and energy metabolism of the first obligate autotrophic acetogenic bacterium Aceticella autotrophica gen. nov., sp. nov.</title>
        <authorList>
            <person name="Toshchakov S.V."/>
            <person name="Elcheninov A.G."/>
            <person name="Kublanov I.V."/>
            <person name="Frolov E.N."/>
            <person name="Lebedinsky A.V."/>
        </authorList>
    </citation>
    <scope>NUCLEOTIDE SEQUENCE</scope>
    <source>
        <strain evidence="11">3443-3Ac</strain>
    </source>
</reference>
<dbReference type="SUPFAM" id="SSF102829">
    <property type="entry name" value="Cell division protein ZapA-like"/>
    <property type="match status" value="1"/>
</dbReference>
<name>A0A975GB27_9THEO</name>
<dbReference type="RefSeq" id="WP_284680612.1">
    <property type="nucleotide sequence ID" value="NZ_CP060096.1"/>
</dbReference>
<dbReference type="Pfam" id="PF05164">
    <property type="entry name" value="ZapA"/>
    <property type="match status" value="1"/>
</dbReference>
<evidence type="ECO:0000256" key="4">
    <source>
        <dbReference type="ARBA" id="ARBA00022618"/>
    </source>
</evidence>
<dbReference type="PANTHER" id="PTHR34981:SF1">
    <property type="entry name" value="CELL DIVISION PROTEIN ZAPA"/>
    <property type="match status" value="1"/>
</dbReference>
<dbReference type="Proteomes" id="UP000671913">
    <property type="component" value="Chromosome"/>
</dbReference>
<feature type="coiled-coil region" evidence="10">
    <location>
        <begin position="78"/>
        <end position="123"/>
    </location>
</feature>
<dbReference type="PANTHER" id="PTHR34981">
    <property type="entry name" value="CELL DIVISION PROTEIN ZAPA"/>
    <property type="match status" value="1"/>
</dbReference>
<dbReference type="GO" id="GO:0043093">
    <property type="term" value="P:FtsZ-dependent cytokinesis"/>
    <property type="evidence" value="ECO:0007669"/>
    <property type="project" value="TreeGrafter"/>
</dbReference>
<keyword evidence="6" id="KW-0131">Cell cycle</keyword>
<dbReference type="InterPro" id="IPR036192">
    <property type="entry name" value="Cell_div_ZapA-like_sf"/>
</dbReference>
<dbReference type="InterPro" id="IPR007838">
    <property type="entry name" value="Cell_div_ZapA-like"/>
</dbReference>
<evidence type="ECO:0000313" key="12">
    <source>
        <dbReference type="Proteomes" id="UP000671913"/>
    </source>
</evidence>
<evidence type="ECO:0000256" key="8">
    <source>
        <dbReference type="ARBA" id="ARBA00026068"/>
    </source>
</evidence>
<dbReference type="EMBL" id="CP060096">
    <property type="protein sequence ID" value="QSZ27895.1"/>
    <property type="molecule type" value="Genomic_DNA"/>
</dbReference>
<dbReference type="GO" id="GO:0030428">
    <property type="term" value="C:cell septum"/>
    <property type="evidence" value="ECO:0007669"/>
    <property type="project" value="TreeGrafter"/>
</dbReference>
<protein>
    <recommendedName>
        <fullName evidence="2">Cell division protein ZapA</fullName>
    </recommendedName>
    <alternativeName>
        <fullName evidence="9">Z ring-associated protein ZapA</fullName>
    </alternativeName>
</protein>
<keyword evidence="10" id="KW-0175">Coiled coil</keyword>
<comment type="subcellular location">
    <subcellularLocation>
        <location evidence="1">Cytoplasm</location>
    </subcellularLocation>
</comment>